<keyword evidence="3" id="KW-1185">Reference proteome</keyword>
<keyword evidence="1" id="KW-0732">Signal</keyword>
<dbReference type="Proteomes" id="UP001172155">
    <property type="component" value="Unassembled WGS sequence"/>
</dbReference>
<evidence type="ECO:0000313" key="2">
    <source>
        <dbReference type="EMBL" id="KAK0752884.1"/>
    </source>
</evidence>
<proteinExistence type="predicted"/>
<evidence type="ECO:0000256" key="1">
    <source>
        <dbReference type="SAM" id="SignalP"/>
    </source>
</evidence>
<organism evidence="2 3">
    <name type="scientific">Schizothecium vesticola</name>
    <dbReference type="NCBI Taxonomy" id="314040"/>
    <lineage>
        <taxon>Eukaryota</taxon>
        <taxon>Fungi</taxon>
        <taxon>Dikarya</taxon>
        <taxon>Ascomycota</taxon>
        <taxon>Pezizomycotina</taxon>
        <taxon>Sordariomycetes</taxon>
        <taxon>Sordariomycetidae</taxon>
        <taxon>Sordariales</taxon>
        <taxon>Schizotheciaceae</taxon>
        <taxon>Schizothecium</taxon>
    </lineage>
</organism>
<gene>
    <name evidence="2" type="ORF">B0T18DRAFT_3491</name>
</gene>
<reference evidence="2" key="1">
    <citation type="submission" date="2023-06" db="EMBL/GenBank/DDBJ databases">
        <title>Genome-scale phylogeny and comparative genomics of the fungal order Sordariales.</title>
        <authorList>
            <consortium name="Lawrence Berkeley National Laboratory"/>
            <person name="Hensen N."/>
            <person name="Bonometti L."/>
            <person name="Westerberg I."/>
            <person name="Brannstrom I.O."/>
            <person name="Guillou S."/>
            <person name="Cros-Aarteil S."/>
            <person name="Calhoun S."/>
            <person name="Haridas S."/>
            <person name="Kuo A."/>
            <person name="Mondo S."/>
            <person name="Pangilinan J."/>
            <person name="Riley R."/>
            <person name="LaButti K."/>
            <person name="Andreopoulos B."/>
            <person name="Lipzen A."/>
            <person name="Chen C."/>
            <person name="Yanf M."/>
            <person name="Daum C."/>
            <person name="Ng V."/>
            <person name="Clum A."/>
            <person name="Steindorff A."/>
            <person name="Ohm R."/>
            <person name="Martin F."/>
            <person name="Silar P."/>
            <person name="Natvig D."/>
            <person name="Lalanne C."/>
            <person name="Gautier V."/>
            <person name="Ament-velasquez S.L."/>
            <person name="Kruys A."/>
            <person name="Hutchinson M.I."/>
            <person name="Powell A.J."/>
            <person name="Barry K."/>
            <person name="Miller A.N."/>
            <person name="Grigoriev I.V."/>
            <person name="Debuchy R."/>
            <person name="Gladieux P."/>
            <person name="Thoren M.H."/>
            <person name="Johannesson H."/>
        </authorList>
    </citation>
    <scope>NUCLEOTIDE SEQUENCE</scope>
    <source>
        <strain evidence="2">SMH3187-1</strain>
    </source>
</reference>
<evidence type="ECO:0000313" key="3">
    <source>
        <dbReference type="Proteomes" id="UP001172155"/>
    </source>
</evidence>
<accession>A0AA40F7Z7</accession>
<dbReference type="EMBL" id="JAUKUD010000001">
    <property type="protein sequence ID" value="KAK0752884.1"/>
    <property type="molecule type" value="Genomic_DNA"/>
</dbReference>
<evidence type="ECO:0008006" key="4">
    <source>
        <dbReference type="Google" id="ProtNLM"/>
    </source>
</evidence>
<feature type="chain" id="PRO_5041453269" description="Secreted protein" evidence="1">
    <location>
        <begin position="17"/>
        <end position="131"/>
    </location>
</feature>
<dbReference type="AlphaFoldDB" id="A0AA40F7Z7"/>
<comment type="caution">
    <text evidence="2">The sequence shown here is derived from an EMBL/GenBank/DDBJ whole genome shotgun (WGS) entry which is preliminary data.</text>
</comment>
<name>A0AA40F7Z7_9PEZI</name>
<sequence>MLMLALMVSRLATTAADDGKAVGWGKMLDSMFGYGRWLLGFVQMSGLGSTCATRRALDPVIWSRRPNEVQHGRSVQGDVRDVCRTAAGGPSREGIGAVCGAVGSQRPWQSIKAAAQPAGQLCRTRAAFVVA</sequence>
<protein>
    <recommendedName>
        <fullName evidence="4">Secreted protein</fullName>
    </recommendedName>
</protein>
<feature type="signal peptide" evidence="1">
    <location>
        <begin position="1"/>
        <end position="16"/>
    </location>
</feature>